<dbReference type="Proteomes" id="UP000325827">
    <property type="component" value="Unassembled WGS sequence"/>
</dbReference>
<comment type="caution">
    <text evidence="8">The sequence shown here is derived from an EMBL/GenBank/DDBJ whole genome shotgun (WGS) entry which is preliminary data.</text>
</comment>
<evidence type="ECO:0000256" key="5">
    <source>
        <dbReference type="ARBA" id="ARBA00023136"/>
    </source>
</evidence>
<dbReference type="PANTHER" id="PTHR30482:SF10">
    <property type="entry name" value="HIGH-AFFINITY BRANCHED-CHAIN AMINO ACID TRANSPORT PROTEIN BRAE"/>
    <property type="match status" value="1"/>
</dbReference>
<evidence type="ECO:0000256" key="6">
    <source>
        <dbReference type="SAM" id="MobiDB-lite"/>
    </source>
</evidence>
<keyword evidence="9" id="KW-1185">Reference proteome</keyword>
<feature type="transmembrane region" description="Helical" evidence="7">
    <location>
        <begin position="65"/>
        <end position="86"/>
    </location>
</feature>
<feature type="transmembrane region" description="Helical" evidence="7">
    <location>
        <begin position="152"/>
        <end position="174"/>
    </location>
</feature>
<dbReference type="OrthoDB" id="9814461at2"/>
<evidence type="ECO:0000256" key="7">
    <source>
        <dbReference type="SAM" id="Phobius"/>
    </source>
</evidence>
<dbReference type="CDD" id="cd06581">
    <property type="entry name" value="TM_PBP1_LivM_like"/>
    <property type="match status" value="1"/>
</dbReference>
<feature type="region of interest" description="Disordered" evidence="6">
    <location>
        <begin position="1"/>
        <end position="30"/>
    </location>
</feature>
<dbReference type="InterPro" id="IPR043428">
    <property type="entry name" value="LivM-like"/>
</dbReference>
<keyword evidence="5 7" id="KW-0472">Membrane</keyword>
<feature type="transmembrane region" description="Helical" evidence="7">
    <location>
        <begin position="207"/>
        <end position="228"/>
    </location>
</feature>
<feature type="transmembrane region" description="Helical" evidence="7">
    <location>
        <begin position="121"/>
        <end position="140"/>
    </location>
</feature>
<feature type="transmembrane region" description="Helical" evidence="7">
    <location>
        <begin position="37"/>
        <end position="59"/>
    </location>
</feature>
<gene>
    <name evidence="8" type="ORF">F6B43_12560</name>
</gene>
<keyword evidence="2" id="KW-1003">Cell membrane</keyword>
<feature type="region of interest" description="Disordered" evidence="6">
    <location>
        <begin position="320"/>
        <end position="342"/>
    </location>
</feature>
<dbReference type="InterPro" id="IPR001851">
    <property type="entry name" value="ABC_transp_permease"/>
</dbReference>
<feature type="transmembrane region" description="Helical" evidence="7">
    <location>
        <begin position="93"/>
        <end position="115"/>
    </location>
</feature>
<dbReference type="EMBL" id="VYSA01000002">
    <property type="protein sequence ID" value="KAA9108223.1"/>
    <property type="molecule type" value="Genomic_DNA"/>
</dbReference>
<dbReference type="Pfam" id="PF02653">
    <property type="entry name" value="BPD_transp_2"/>
    <property type="match status" value="1"/>
</dbReference>
<evidence type="ECO:0000256" key="3">
    <source>
        <dbReference type="ARBA" id="ARBA00022692"/>
    </source>
</evidence>
<evidence type="ECO:0000313" key="9">
    <source>
        <dbReference type="Proteomes" id="UP000325827"/>
    </source>
</evidence>
<protein>
    <submittedName>
        <fullName evidence="8">Branched-chain amino acid ABC transporter permease</fullName>
    </submittedName>
</protein>
<reference evidence="9" key="1">
    <citation type="submission" date="2019-09" db="EMBL/GenBank/DDBJ databases">
        <title>Mumia zhuanghuii sp. nov. isolated from the intestinal contents of plateau pika (Ochotona curzoniae) in the Qinghai-Tibet plateau of China.</title>
        <authorList>
            <person name="Tian Z."/>
        </authorList>
    </citation>
    <scope>NUCLEOTIDE SEQUENCE [LARGE SCALE GENOMIC DNA]</scope>
    <source>
        <strain evidence="9">JCM 30598</strain>
    </source>
</reference>
<evidence type="ECO:0000313" key="8">
    <source>
        <dbReference type="EMBL" id="KAA9108223.1"/>
    </source>
</evidence>
<dbReference type="GO" id="GO:0005886">
    <property type="term" value="C:plasma membrane"/>
    <property type="evidence" value="ECO:0007669"/>
    <property type="project" value="UniProtKB-SubCell"/>
</dbReference>
<dbReference type="PANTHER" id="PTHR30482">
    <property type="entry name" value="HIGH-AFFINITY BRANCHED-CHAIN AMINO ACID TRANSPORT SYSTEM PERMEASE"/>
    <property type="match status" value="1"/>
</dbReference>
<keyword evidence="3 7" id="KW-0812">Transmembrane</keyword>
<proteinExistence type="predicted"/>
<dbReference type="GO" id="GO:0015658">
    <property type="term" value="F:branched-chain amino acid transmembrane transporter activity"/>
    <property type="evidence" value="ECO:0007669"/>
    <property type="project" value="InterPro"/>
</dbReference>
<evidence type="ECO:0000256" key="1">
    <source>
        <dbReference type="ARBA" id="ARBA00004651"/>
    </source>
</evidence>
<evidence type="ECO:0000256" key="2">
    <source>
        <dbReference type="ARBA" id="ARBA00022475"/>
    </source>
</evidence>
<evidence type="ECO:0000256" key="4">
    <source>
        <dbReference type="ARBA" id="ARBA00022989"/>
    </source>
</evidence>
<feature type="transmembrane region" description="Helical" evidence="7">
    <location>
        <begin position="283"/>
        <end position="301"/>
    </location>
</feature>
<name>A0A5J5J4G7_9MICO</name>
<dbReference type="AlphaFoldDB" id="A0A5J5J4G7"/>
<comment type="subcellular location">
    <subcellularLocation>
        <location evidence="1">Cell membrane</location>
        <topology evidence="1">Multi-pass membrane protein</topology>
    </subcellularLocation>
</comment>
<sequence>MCCCSSWSSGRAASSENDSSSEPENDRARHGDPLVSTAAWLTTLQFAGVSSLFALSIYASLWTGVLSLAPVFFGAFSAFTFAYIVGSLGIPPVLAFVVCIVVGAVIGVVTAALLIRLESHYLAMATIAMVLIGRVLILNLPDFTGGATGTRVSGDLGTWLWLIGSIVVAGYIMARLGGSRFGLAADAVREDPAVAETLGISPRRIQFIGMILSGAFGGAAGVLQASFLQYIGPDTFYTHLGFVSLAAVVLGGAFYWLGPIVGAIVFTILPELLRGPMGEYDRVVTGVLLVVIIIYMPRGLVDMRRMRLMRARWDKRRAARRGTDPDDTVDTPYEGAKAGAAS</sequence>
<feature type="transmembrane region" description="Helical" evidence="7">
    <location>
        <begin position="240"/>
        <end position="268"/>
    </location>
</feature>
<feature type="compositionally biased region" description="Low complexity" evidence="6">
    <location>
        <begin position="1"/>
        <end position="22"/>
    </location>
</feature>
<accession>A0A5J5J4G7</accession>
<organism evidence="8 9">
    <name type="scientific">Microbacterium rhizomatis</name>
    <dbReference type="NCBI Taxonomy" id="1631477"/>
    <lineage>
        <taxon>Bacteria</taxon>
        <taxon>Bacillati</taxon>
        <taxon>Actinomycetota</taxon>
        <taxon>Actinomycetes</taxon>
        <taxon>Micrococcales</taxon>
        <taxon>Microbacteriaceae</taxon>
        <taxon>Microbacterium</taxon>
    </lineage>
</organism>
<keyword evidence="4 7" id="KW-1133">Transmembrane helix</keyword>